<dbReference type="Proteomes" id="UP000094776">
    <property type="component" value="Chromosome 2"/>
</dbReference>
<evidence type="ECO:0008006" key="4">
    <source>
        <dbReference type="Google" id="ProtNLM"/>
    </source>
</evidence>
<dbReference type="EMBL" id="CP013444">
    <property type="protein sequence ID" value="AOK20968.1"/>
    <property type="molecule type" value="Genomic_DNA"/>
</dbReference>
<name>A0A1B4Q472_BURCE</name>
<evidence type="ECO:0000256" key="1">
    <source>
        <dbReference type="SAM" id="SignalP"/>
    </source>
</evidence>
<evidence type="ECO:0000313" key="2">
    <source>
        <dbReference type="EMBL" id="AOK20968.1"/>
    </source>
</evidence>
<sequence>MRTMFKKIVSLMLVLFALAGCDALSPVPTYSGFSVEGFNYMPFNLTRFVIRDQYGNTASGGGDLPPGSGEGSLSCCYKLKGTDFTVDWEIYDQDKFMENPYAPIKKIKKNSSIKLPPTKISGGAGEVVLAVHFYPDDHVEFEFRTDLSGTRIEYDEVWDWLRKTHKQLIDPKNEDDSIIFRRVAKLAAQGWLKYGFTNTEDLQQYCYFFLLNPKFDQHPDIRRILLETQGKPGRFASAMRKLPDATVRDVKNDRFDRLATEGQHG</sequence>
<feature type="chain" id="PRO_5008567857" description="DUF3304 domain-containing protein" evidence="1">
    <location>
        <begin position="20"/>
        <end position="265"/>
    </location>
</feature>
<accession>A0A1B4Q472</accession>
<keyword evidence="1" id="KW-0732">Signal</keyword>
<reference evidence="2 3" key="1">
    <citation type="submission" date="2015-12" db="EMBL/GenBank/DDBJ databases">
        <title>Diversity of Burkholderia near neighbor genomes.</title>
        <authorList>
            <person name="Sahl J."/>
            <person name="Wagner D."/>
            <person name="Keim P."/>
        </authorList>
    </citation>
    <scope>NUCLEOTIDE SEQUENCE [LARGE SCALE GENOMIC DNA]</scope>
    <source>
        <strain evidence="2 3">MSMB1184WGS</strain>
    </source>
</reference>
<proteinExistence type="predicted"/>
<organism evidence="2 3">
    <name type="scientific">Burkholderia cepacia</name>
    <name type="common">Pseudomonas cepacia</name>
    <dbReference type="NCBI Taxonomy" id="292"/>
    <lineage>
        <taxon>Bacteria</taxon>
        <taxon>Pseudomonadati</taxon>
        <taxon>Pseudomonadota</taxon>
        <taxon>Betaproteobacteria</taxon>
        <taxon>Burkholderiales</taxon>
        <taxon>Burkholderiaceae</taxon>
        <taxon>Burkholderia</taxon>
        <taxon>Burkholderia cepacia complex</taxon>
    </lineage>
</organism>
<dbReference type="AlphaFoldDB" id="A0A1B4Q472"/>
<gene>
    <name evidence="2" type="ORF">WT26_23725</name>
</gene>
<dbReference type="PROSITE" id="PS51257">
    <property type="entry name" value="PROKAR_LIPOPROTEIN"/>
    <property type="match status" value="1"/>
</dbReference>
<protein>
    <recommendedName>
        <fullName evidence="4">DUF3304 domain-containing protein</fullName>
    </recommendedName>
</protein>
<feature type="signal peptide" evidence="1">
    <location>
        <begin position="1"/>
        <end position="19"/>
    </location>
</feature>
<evidence type="ECO:0000313" key="3">
    <source>
        <dbReference type="Proteomes" id="UP000094776"/>
    </source>
</evidence>